<feature type="transmembrane region" description="Helical" evidence="6">
    <location>
        <begin position="189"/>
        <end position="206"/>
    </location>
</feature>
<feature type="transmembrane region" description="Helical" evidence="6">
    <location>
        <begin position="126"/>
        <end position="144"/>
    </location>
</feature>
<sequence length="506" mass="55278">MPSEDSFSKIVKESGITFAGSIVGRTLGFLYIAVVTRLVSPGVYGTFTLALSIVMLLRGISDLSIHRAIDYFLPQYLQNGKEQKADNTLRIGILLTLSTTGATAILVVVTSFQFSHIFDDPMLSTVLPFLAIVIPLATLLKFLESIFKGMRILKHRSYIKDFIKPITRLSITTFLLLLGAGIYGLIIGHIAGLAVAITFGSFLFIRDSNWFGSGSFRGGQIRPILSYTFPLVFAGVIYAVVGYVDYFFIGYFLTSSEVAYYQVVFTLAANTLIILKSVAPVFKPTVAGLQNDMIELSVVFKNSTRWVTMFTLPIIATLAVAPDLYISTLFSAEYAVASGAFLALLIGYLFTVSFGLEGMMLEGLGHTRLTLFNTIILIVINGILNYVFIPKFGILGAGMATATGLSITGAAGMIEIYLLYRIHPYSVDWVKVTVGIVPATLVGAYMSSFNTNDILLFVIVPSAITLCYFLILVLINGFTKDDLKMAERADKRLNTGIIKRLVSFGS</sequence>
<dbReference type="GO" id="GO:0005886">
    <property type="term" value="C:plasma membrane"/>
    <property type="evidence" value="ECO:0007669"/>
    <property type="project" value="UniProtKB-SubCell"/>
</dbReference>
<organism evidence="7 8">
    <name type="scientific">Halostagnicola kamekurae</name>
    <dbReference type="NCBI Taxonomy" id="619731"/>
    <lineage>
        <taxon>Archaea</taxon>
        <taxon>Methanobacteriati</taxon>
        <taxon>Methanobacteriota</taxon>
        <taxon>Stenosarchaea group</taxon>
        <taxon>Halobacteria</taxon>
        <taxon>Halobacteriales</taxon>
        <taxon>Natrialbaceae</taxon>
        <taxon>Halostagnicola</taxon>
    </lineage>
</organism>
<dbReference type="EMBL" id="FOZS01000001">
    <property type="protein sequence ID" value="SFS53849.1"/>
    <property type="molecule type" value="Genomic_DNA"/>
</dbReference>
<feature type="transmembrane region" description="Helical" evidence="6">
    <location>
        <begin position="394"/>
        <end position="420"/>
    </location>
</feature>
<evidence type="ECO:0000256" key="4">
    <source>
        <dbReference type="ARBA" id="ARBA00022989"/>
    </source>
</evidence>
<feature type="transmembrane region" description="Helical" evidence="6">
    <location>
        <begin position="334"/>
        <end position="356"/>
    </location>
</feature>
<evidence type="ECO:0000256" key="2">
    <source>
        <dbReference type="ARBA" id="ARBA00022475"/>
    </source>
</evidence>
<keyword evidence="5 6" id="KW-0472">Membrane</keyword>
<feature type="transmembrane region" description="Helical" evidence="6">
    <location>
        <begin position="42"/>
        <end position="60"/>
    </location>
</feature>
<gene>
    <name evidence="7" type="ORF">SAMN04488556_1389</name>
</gene>
<dbReference type="Proteomes" id="UP000199199">
    <property type="component" value="Unassembled WGS sequence"/>
</dbReference>
<feature type="transmembrane region" description="Helical" evidence="6">
    <location>
        <begin position="368"/>
        <end position="388"/>
    </location>
</feature>
<reference evidence="8" key="1">
    <citation type="submission" date="2016-10" db="EMBL/GenBank/DDBJ databases">
        <authorList>
            <person name="Varghese N."/>
            <person name="Submissions S."/>
        </authorList>
    </citation>
    <scope>NUCLEOTIDE SEQUENCE [LARGE SCALE GENOMIC DNA]</scope>
    <source>
        <strain evidence="8">DSM 22427</strain>
    </source>
</reference>
<evidence type="ECO:0000313" key="8">
    <source>
        <dbReference type="Proteomes" id="UP000199199"/>
    </source>
</evidence>
<keyword evidence="8" id="KW-1185">Reference proteome</keyword>
<proteinExistence type="predicted"/>
<dbReference type="RefSeq" id="WP_092902940.1">
    <property type="nucleotide sequence ID" value="NZ_FOZS01000001.1"/>
</dbReference>
<comment type="subcellular location">
    <subcellularLocation>
        <location evidence="1">Cell membrane</location>
        <topology evidence="1">Multi-pass membrane protein</topology>
    </subcellularLocation>
</comment>
<feature type="transmembrane region" description="Helical" evidence="6">
    <location>
        <begin position="454"/>
        <end position="475"/>
    </location>
</feature>
<dbReference type="PANTHER" id="PTHR30250">
    <property type="entry name" value="PST FAMILY PREDICTED COLANIC ACID TRANSPORTER"/>
    <property type="match status" value="1"/>
</dbReference>
<dbReference type="PANTHER" id="PTHR30250:SF11">
    <property type="entry name" value="O-ANTIGEN TRANSPORTER-RELATED"/>
    <property type="match status" value="1"/>
</dbReference>
<accession>A0A1I6QN47</accession>
<dbReference type="AlphaFoldDB" id="A0A1I6QN47"/>
<keyword evidence="4 6" id="KW-1133">Transmembrane helix</keyword>
<dbReference type="InterPro" id="IPR050833">
    <property type="entry name" value="Poly_Biosynth_Transport"/>
</dbReference>
<keyword evidence="2" id="KW-1003">Cell membrane</keyword>
<protein>
    <submittedName>
        <fullName evidence="7">Membrane protein involved in the export of O-antigen and teichoic acid</fullName>
    </submittedName>
</protein>
<evidence type="ECO:0000256" key="1">
    <source>
        <dbReference type="ARBA" id="ARBA00004651"/>
    </source>
</evidence>
<dbReference type="CDD" id="cd13128">
    <property type="entry name" value="MATE_Wzx_like"/>
    <property type="match status" value="1"/>
</dbReference>
<name>A0A1I6QN47_9EURY</name>
<feature type="transmembrane region" description="Helical" evidence="6">
    <location>
        <begin position="227"/>
        <end position="253"/>
    </location>
</feature>
<feature type="transmembrane region" description="Helical" evidence="6">
    <location>
        <begin position="91"/>
        <end position="114"/>
    </location>
</feature>
<evidence type="ECO:0000313" key="7">
    <source>
        <dbReference type="EMBL" id="SFS53849.1"/>
    </source>
</evidence>
<dbReference type="Pfam" id="PF13440">
    <property type="entry name" value="Polysacc_synt_3"/>
    <property type="match status" value="1"/>
</dbReference>
<evidence type="ECO:0000256" key="6">
    <source>
        <dbReference type="SAM" id="Phobius"/>
    </source>
</evidence>
<feature type="transmembrane region" description="Helical" evidence="6">
    <location>
        <begin position="429"/>
        <end position="448"/>
    </location>
</feature>
<keyword evidence="3 6" id="KW-0812">Transmembrane</keyword>
<feature type="transmembrane region" description="Helical" evidence="6">
    <location>
        <begin position="259"/>
        <end position="282"/>
    </location>
</feature>
<evidence type="ECO:0000256" key="5">
    <source>
        <dbReference type="ARBA" id="ARBA00023136"/>
    </source>
</evidence>
<feature type="transmembrane region" description="Helical" evidence="6">
    <location>
        <begin position="16"/>
        <end position="36"/>
    </location>
</feature>
<evidence type="ECO:0000256" key="3">
    <source>
        <dbReference type="ARBA" id="ARBA00022692"/>
    </source>
</evidence>
<dbReference type="OrthoDB" id="19148at2157"/>